<feature type="transmembrane region" description="Helical" evidence="1">
    <location>
        <begin position="75"/>
        <end position="94"/>
    </location>
</feature>
<keyword evidence="1" id="KW-0812">Transmembrane</keyword>
<dbReference type="GO" id="GO:0005886">
    <property type="term" value="C:plasma membrane"/>
    <property type="evidence" value="ECO:0007669"/>
    <property type="project" value="TreeGrafter"/>
</dbReference>
<reference evidence="2" key="1">
    <citation type="submission" date="2018-06" db="EMBL/GenBank/DDBJ databases">
        <authorList>
            <person name="Zhirakovskaya E."/>
        </authorList>
    </citation>
    <scope>NUCLEOTIDE SEQUENCE</scope>
</reference>
<evidence type="ECO:0000256" key="1">
    <source>
        <dbReference type="SAM" id="Phobius"/>
    </source>
</evidence>
<gene>
    <name evidence="2" type="ORF">MNBD_GAMMA26-1293</name>
</gene>
<accession>A0A3B1B1W3</accession>
<dbReference type="PIRSF" id="PIRSF005610">
    <property type="entry name" value="SirB"/>
    <property type="match status" value="1"/>
</dbReference>
<protein>
    <recommendedName>
        <fullName evidence="3">Regulator SirB</fullName>
    </recommendedName>
</protein>
<feature type="transmembrane region" description="Helical" evidence="1">
    <location>
        <begin position="6"/>
        <end position="27"/>
    </location>
</feature>
<dbReference type="Pfam" id="PF04247">
    <property type="entry name" value="SirB"/>
    <property type="match status" value="1"/>
</dbReference>
<name>A0A3B1B1W3_9ZZZZ</name>
<dbReference type="AlphaFoldDB" id="A0A3B1B1W3"/>
<sequence length="133" mass="15021">MHIALFYPWIKIIHISMVTTTACFFALRFFWMLKYPSLLQKHWVKRFPAIVDTTLLISGIAMALISHQYPIAQPWLTAKITALLAYIIFGSIALRGSSKPIRIFAGILALASISYIIAVAISRHPFPLHLILS</sequence>
<keyword evidence="1" id="KW-1133">Transmembrane helix</keyword>
<keyword evidence="1" id="KW-0472">Membrane</keyword>
<dbReference type="EMBL" id="UOFX01000063">
    <property type="protein sequence ID" value="VAX10112.1"/>
    <property type="molecule type" value="Genomic_DNA"/>
</dbReference>
<dbReference type="PANTHER" id="PTHR39594">
    <property type="entry name" value="PROTEIN YCHQ"/>
    <property type="match status" value="1"/>
</dbReference>
<evidence type="ECO:0000313" key="2">
    <source>
        <dbReference type="EMBL" id="VAX10112.1"/>
    </source>
</evidence>
<feature type="transmembrane region" description="Helical" evidence="1">
    <location>
        <begin position="101"/>
        <end position="121"/>
    </location>
</feature>
<feature type="transmembrane region" description="Helical" evidence="1">
    <location>
        <begin position="47"/>
        <end position="69"/>
    </location>
</feature>
<dbReference type="InterPro" id="IPR007360">
    <property type="entry name" value="SirB"/>
</dbReference>
<evidence type="ECO:0008006" key="3">
    <source>
        <dbReference type="Google" id="ProtNLM"/>
    </source>
</evidence>
<dbReference type="PANTHER" id="PTHR39594:SF1">
    <property type="entry name" value="PROTEIN YCHQ"/>
    <property type="match status" value="1"/>
</dbReference>
<proteinExistence type="predicted"/>
<organism evidence="2">
    <name type="scientific">hydrothermal vent metagenome</name>
    <dbReference type="NCBI Taxonomy" id="652676"/>
    <lineage>
        <taxon>unclassified sequences</taxon>
        <taxon>metagenomes</taxon>
        <taxon>ecological metagenomes</taxon>
    </lineage>
</organism>